<organism evidence="2 3">
    <name type="scientific">Roseateles saccharophilus</name>
    <name type="common">Pseudomonas saccharophila</name>
    <dbReference type="NCBI Taxonomy" id="304"/>
    <lineage>
        <taxon>Bacteria</taxon>
        <taxon>Pseudomonadati</taxon>
        <taxon>Pseudomonadota</taxon>
        <taxon>Betaproteobacteria</taxon>
        <taxon>Burkholderiales</taxon>
        <taxon>Sphaerotilaceae</taxon>
        <taxon>Roseateles</taxon>
    </lineage>
</organism>
<name>A0ABU1YKG6_ROSSA</name>
<keyword evidence="1" id="KW-0732">Signal</keyword>
<proteinExistence type="predicted"/>
<dbReference type="PANTHER" id="PTHR33361">
    <property type="entry name" value="GLR0591 PROTEIN"/>
    <property type="match status" value="1"/>
</dbReference>
<dbReference type="Pfam" id="PF05960">
    <property type="entry name" value="DUF885"/>
    <property type="match status" value="1"/>
</dbReference>
<dbReference type="RefSeq" id="WP_310263968.1">
    <property type="nucleotide sequence ID" value="NZ_JAVDXU010000001.1"/>
</dbReference>
<feature type="chain" id="PRO_5046904257" evidence="1">
    <location>
        <begin position="20"/>
        <end position="580"/>
    </location>
</feature>
<gene>
    <name evidence="2" type="ORF">J2X20_001984</name>
</gene>
<evidence type="ECO:0000256" key="1">
    <source>
        <dbReference type="SAM" id="SignalP"/>
    </source>
</evidence>
<evidence type="ECO:0000313" key="3">
    <source>
        <dbReference type="Proteomes" id="UP001180453"/>
    </source>
</evidence>
<dbReference type="EMBL" id="JAVDXU010000001">
    <property type="protein sequence ID" value="MDR7269355.1"/>
    <property type="molecule type" value="Genomic_DNA"/>
</dbReference>
<accession>A0ABU1YKG6</accession>
<sequence length="580" mass="65157">MRARWIAALLFAAALPAAAANAHLATLAERYYDGYYALFPVEATENTGDPRFEARLEIDIAPAHRQRQRAFYNATLRELDAIDTRALTPDEGTTRALLAYEARSRLALLRFPSHLLPLQQMDSLPSQLAEYASGNAAQPLQTLAQHEHFLQRLQGLPAWVDQAIVNMRQGLARGITQPRPIMERVLRQLEALAAAEANPFLQAAARLPDAGPESERLRARYARTVKEQIRPALLRLRAFVAESYLPRCRDTAGLSDLPDGAAWYRALVRARTTTDLSVADIHALGLREVARIQREIAAVQAEFGDIRSQSDFLAHVGERPELRPFKTEAEVLAAYAALNRDIETRLPRLFHHAPKARLEIRPVDPLRAATASDAYTPPAQDGSRPGVFNVVVLKAADYPTPGMASLLLHEGQPGHHYQMASQQELDLPRFRRFLWYGAYGEGWGLYAESLGGELGVYGDRAARLGRLTNELHRAVRLVLDTGLHAMGWTREQGLRYEREVEGYDEAEARRYVERYMAWPAQALAYKIGELRILALREKARTALGPRFDMRDFHAQVLDAGALPLSLLERRIDDWLKESRP</sequence>
<dbReference type="InterPro" id="IPR010281">
    <property type="entry name" value="DUF885"/>
</dbReference>
<dbReference type="Proteomes" id="UP001180453">
    <property type="component" value="Unassembled WGS sequence"/>
</dbReference>
<keyword evidence="3" id="KW-1185">Reference proteome</keyword>
<protein>
    <submittedName>
        <fullName evidence="2">Uncharacterized protein (DUF885 family)</fullName>
    </submittedName>
</protein>
<reference evidence="2 3" key="1">
    <citation type="submission" date="2023-07" db="EMBL/GenBank/DDBJ databases">
        <title>Sorghum-associated microbial communities from plants grown in Nebraska, USA.</title>
        <authorList>
            <person name="Schachtman D."/>
        </authorList>
    </citation>
    <scope>NUCLEOTIDE SEQUENCE [LARGE SCALE GENOMIC DNA]</scope>
    <source>
        <strain evidence="2 3">BE314</strain>
    </source>
</reference>
<dbReference type="PANTHER" id="PTHR33361:SF16">
    <property type="entry name" value="DUF885 DOMAIN-CONTAINING PROTEIN"/>
    <property type="match status" value="1"/>
</dbReference>
<feature type="signal peptide" evidence="1">
    <location>
        <begin position="1"/>
        <end position="19"/>
    </location>
</feature>
<evidence type="ECO:0000313" key="2">
    <source>
        <dbReference type="EMBL" id="MDR7269355.1"/>
    </source>
</evidence>
<comment type="caution">
    <text evidence="2">The sequence shown here is derived from an EMBL/GenBank/DDBJ whole genome shotgun (WGS) entry which is preliminary data.</text>
</comment>